<dbReference type="RefSeq" id="WP_146562681.1">
    <property type="nucleotide sequence ID" value="NZ_VIGW01000009.1"/>
</dbReference>
<organism evidence="2 3">
    <name type="scientific">Tsukamurella asaccharolytica</name>
    <dbReference type="NCBI Taxonomy" id="2592067"/>
    <lineage>
        <taxon>Bacteria</taxon>
        <taxon>Bacillati</taxon>
        <taxon>Actinomycetota</taxon>
        <taxon>Actinomycetes</taxon>
        <taxon>Mycobacteriales</taxon>
        <taxon>Tsukamurellaceae</taxon>
        <taxon>Tsukamurella</taxon>
    </lineage>
</organism>
<accession>A0A5C5R5V8</accession>
<dbReference type="AlphaFoldDB" id="A0A5C5R5V8"/>
<evidence type="ECO:0000313" key="3">
    <source>
        <dbReference type="Proteomes" id="UP000317291"/>
    </source>
</evidence>
<proteinExistence type="predicted"/>
<keyword evidence="3" id="KW-1185">Reference proteome</keyword>
<evidence type="ECO:0000313" key="2">
    <source>
        <dbReference type="EMBL" id="TWS18429.1"/>
    </source>
</evidence>
<dbReference type="GO" id="GO:0003677">
    <property type="term" value="F:DNA binding"/>
    <property type="evidence" value="ECO:0007669"/>
    <property type="project" value="InterPro"/>
</dbReference>
<gene>
    <name evidence="2" type="ORF">FK529_15115</name>
</gene>
<protein>
    <submittedName>
        <fullName evidence="2">Uncharacterized protein</fullName>
    </submittedName>
</protein>
<comment type="caution">
    <text evidence="2">The sequence shown here is derived from an EMBL/GenBank/DDBJ whole genome shotgun (WGS) entry which is preliminary data.</text>
</comment>
<dbReference type="Proteomes" id="UP000317291">
    <property type="component" value="Unassembled WGS sequence"/>
</dbReference>
<dbReference type="CDD" id="cd00093">
    <property type="entry name" value="HTH_XRE"/>
    <property type="match status" value="1"/>
</dbReference>
<dbReference type="EMBL" id="VIGW01000009">
    <property type="protein sequence ID" value="TWS18429.1"/>
    <property type="molecule type" value="Genomic_DNA"/>
</dbReference>
<feature type="region of interest" description="Disordered" evidence="1">
    <location>
        <begin position="162"/>
        <end position="192"/>
    </location>
</feature>
<reference evidence="2 3" key="1">
    <citation type="submission" date="2019-06" db="EMBL/GenBank/DDBJ databases">
        <title>Tsukamurella conjunctivitidis sp. nov., Tsukamurella assacharolytica sp. nov. and Tsukamurella sputae sp. nov. isolated from patients with conjunctivitis, bacteraemia (lymphoma) and respiratory infection (sputum) in Hong Kong.</title>
        <authorList>
            <person name="Teng J.L.L."/>
            <person name="Lee H.H."/>
            <person name="Fong J.Y.H."/>
            <person name="Fok K.M.N."/>
            <person name="Lau S.K.P."/>
            <person name="Woo P.C.Y."/>
        </authorList>
    </citation>
    <scope>NUCLEOTIDE SEQUENCE [LARGE SCALE GENOMIC DNA]</scope>
    <source>
        <strain evidence="2 3">HKU71</strain>
    </source>
</reference>
<dbReference type="InterPro" id="IPR010982">
    <property type="entry name" value="Lambda_DNA-bd_dom_sf"/>
</dbReference>
<sequence>MRLAVAQAKLFHDTLEVTPTAFDAVAALESHSSADDTEQFELTMAFYEAFKWLLDEPHFDVIYDHNGDKAHEFARRAAYNFASYIISDLRYEHFEIARKLPPARLLIDQASWIPHPARRREFAFSTRMEAVVKSYREHSISQKELADDLGVYVSTISRYSPRRGRNSTIRTDAPRAANGFTSRGSASRPGPNLSISTLRKNLKAAEDLLFPPSPGVDSQTLDARVRSLEQRIAALEAKLDNGA</sequence>
<evidence type="ECO:0000256" key="1">
    <source>
        <dbReference type="SAM" id="MobiDB-lite"/>
    </source>
</evidence>
<name>A0A5C5R5V8_9ACTN</name>
<dbReference type="SUPFAM" id="SSF47413">
    <property type="entry name" value="lambda repressor-like DNA-binding domains"/>
    <property type="match status" value="1"/>
</dbReference>
<dbReference type="InterPro" id="IPR001387">
    <property type="entry name" value="Cro/C1-type_HTH"/>
</dbReference>